<dbReference type="STRING" id="1882918.BCY86_03380"/>
<organism evidence="1 2">
    <name type="scientific">Pajaroellobacter abortibovis</name>
    <dbReference type="NCBI Taxonomy" id="1882918"/>
    <lineage>
        <taxon>Bacteria</taxon>
        <taxon>Pseudomonadati</taxon>
        <taxon>Myxococcota</taxon>
        <taxon>Polyangia</taxon>
        <taxon>Polyangiales</taxon>
        <taxon>Polyangiaceae</taxon>
    </lineage>
</organism>
<name>A0A1L6MWL0_9BACT</name>
<keyword evidence="2" id="KW-1185">Reference proteome</keyword>
<dbReference type="AlphaFoldDB" id="A0A1L6MWL0"/>
<evidence type="ECO:0000313" key="2">
    <source>
        <dbReference type="Proteomes" id="UP000185544"/>
    </source>
</evidence>
<evidence type="ECO:0000313" key="1">
    <source>
        <dbReference type="EMBL" id="APR99825.1"/>
    </source>
</evidence>
<sequence length="92" mass="10607">MWGFWIDQTTGKLAPVAGFPFKARGIGDIFIDPWGQFLYRTDQDAYRDPPPYVPLICVGKAHGLRISQARESSLLCQEVLFQQKRGRSWRCF</sequence>
<protein>
    <submittedName>
        <fullName evidence="1">Uncharacterized protein</fullName>
    </submittedName>
</protein>
<dbReference type="Proteomes" id="UP000185544">
    <property type="component" value="Chromosome"/>
</dbReference>
<reference evidence="1 2" key="1">
    <citation type="submission" date="2016-08" db="EMBL/GenBank/DDBJ databases">
        <title>Identification and validation of antigenic proteins from Pajaroellobacter abortibovis using de-novo genome sequence assembly and reverse vaccinology.</title>
        <authorList>
            <person name="Welly B.T."/>
            <person name="Miller M.R."/>
            <person name="Stott J.L."/>
            <person name="Blanchard M.T."/>
            <person name="Islas-Trejo A.D."/>
            <person name="O'Rourke S.M."/>
            <person name="Young A.E."/>
            <person name="Medrano J.F."/>
            <person name="Van Eenennaam A.L."/>
        </authorList>
    </citation>
    <scope>NUCLEOTIDE SEQUENCE [LARGE SCALE GENOMIC DNA]</scope>
    <source>
        <strain evidence="1 2">BTF92-0548A/99-0131</strain>
    </source>
</reference>
<dbReference type="KEGG" id="pabo:BCY86_03380"/>
<gene>
    <name evidence="1" type="ORF">BCY86_03380</name>
</gene>
<accession>A0A1L6MWL0</accession>
<dbReference type="EMBL" id="CP016908">
    <property type="protein sequence ID" value="APR99825.1"/>
    <property type="molecule type" value="Genomic_DNA"/>
</dbReference>
<proteinExistence type="predicted"/>